<protein>
    <submittedName>
        <fullName evidence="1">Uncharacterized protein</fullName>
    </submittedName>
</protein>
<name>A0A382T2E7_9ZZZZ</name>
<sequence length="26" mass="2753">VIGSLDQLQGSIAALTISKKDKVVIR</sequence>
<reference evidence="1" key="1">
    <citation type="submission" date="2018-05" db="EMBL/GenBank/DDBJ databases">
        <authorList>
            <person name="Lanie J.A."/>
            <person name="Ng W.-L."/>
            <person name="Kazmierczak K.M."/>
            <person name="Andrzejewski T.M."/>
            <person name="Davidsen T.M."/>
            <person name="Wayne K.J."/>
            <person name="Tettelin H."/>
            <person name="Glass J.I."/>
            <person name="Rusch D."/>
            <person name="Podicherti R."/>
            <person name="Tsui H.-C.T."/>
            <person name="Winkler M.E."/>
        </authorList>
    </citation>
    <scope>NUCLEOTIDE SEQUENCE</scope>
</reference>
<dbReference type="EMBL" id="UINC01133355">
    <property type="protein sequence ID" value="SVD16236.1"/>
    <property type="molecule type" value="Genomic_DNA"/>
</dbReference>
<evidence type="ECO:0000313" key="1">
    <source>
        <dbReference type="EMBL" id="SVD16236.1"/>
    </source>
</evidence>
<feature type="non-terminal residue" evidence="1">
    <location>
        <position position="26"/>
    </location>
</feature>
<gene>
    <name evidence="1" type="ORF">METZ01_LOCUS369090</name>
</gene>
<organism evidence="1">
    <name type="scientific">marine metagenome</name>
    <dbReference type="NCBI Taxonomy" id="408172"/>
    <lineage>
        <taxon>unclassified sequences</taxon>
        <taxon>metagenomes</taxon>
        <taxon>ecological metagenomes</taxon>
    </lineage>
</organism>
<accession>A0A382T2E7</accession>
<dbReference type="AlphaFoldDB" id="A0A382T2E7"/>
<proteinExistence type="predicted"/>
<feature type="non-terminal residue" evidence="1">
    <location>
        <position position="1"/>
    </location>
</feature>